<evidence type="ECO:0000313" key="3">
    <source>
        <dbReference type="EMBL" id="CCB86573.1"/>
    </source>
</evidence>
<dbReference type="STRING" id="765952.PUV_16230"/>
<proteinExistence type="predicted"/>
<keyword evidence="4" id="KW-1185">Reference proteome</keyword>
<dbReference type="EMBL" id="FR872580">
    <property type="protein sequence ID" value="CCB86573.1"/>
    <property type="molecule type" value="Genomic_DNA"/>
</dbReference>
<dbReference type="eggNOG" id="COG1570">
    <property type="taxonomic scope" value="Bacteria"/>
</dbReference>
<evidence type="ECO:0000313" key="4">
    <source>
        <dbReference type="Proteomes" id="UP000000495"/>
    </source>
</evidence>
<reference evidence="3 4" key="2">
    <citation type="journal article" date="2011" name="Mol. Biol. Evol.">
        <title>Unity in variety--the pan-genome of the Chlamydiae.</title>
        <authorList>
            <person name="Collingro A."/>
            <person name="Tischler P."/>
            <person name="Weinmaier T."/>
            <person name="Penz T."/>
            <person name="Heinz E."/>
            <person name="Brunham R.C."/>
            <person name="Read T.D."/>
            <person name="Bavoil P.M."/>
            <person name="Sachse K."/>
            <person name="Kahane S."/>
            <person name="Friedman M.G."/>
            <person name="Rattei T."/>
            <person name="Myers G.S."/>
            <person name="Horn M."/>
        </authorList>
    </citation>
    <scope>NUCLEOTIDE SEQUENCE [LARGE SCALE GENOMIC DNA]</scope>
    <source>
        <strain evidence="4">UV7</strain>
    </source>
</reference>
<dbReference type="HOGENOM" id="CLU_402692_0_0_0"/>
<feature type="transmembrane region" description="Helical" evidence="2">
    <location>
        <begin position="130"/>
        <end position="149"/>
    </location>
</feature>
<keyword evidence="2" id="KW-0812">Transmembrane</keyword>
<sequence length="683" mass="77884">MGIRMTKKNLIQKEILTNSFENHAFQMSMQVTLDENLEDKRLIGIIKGILNQVKTPIKDLKIQIKNPENIQFRIGEGATQKLDLALENDLPTDLRIRILSIAARALPKSGRSMKEIRQELLKTWPNRVPIIKLFWGIAILPLCALMHILSLRKYDLGDLDIATNPEHEKSLLTLLEWSKHALDLKKETDSLLSLGEEFTMANQFEEAIQIGKLLQGDTSKATLAQKYAHNIVDRFKKIEERPDAINLMLIPTGYWKKKTFQPVLLAFYRNAEGKLGLTEFTYGKKNKDARDFVWDKEINADEFSKFLAPLLGLEEKVKTSAPSKNIARAAYLQMGAVNLRENAMQNMAEQGIQGAASFIPGVLEESGSNQAFREQIWVSSGATFVPSRAEKRGKIRTSPDKIIHEMIRLQFGDSAAADKATFTLAILNDRLEKVIKALPQMRLEDKLKWLKLLEQDQKRLERQLAKSSGNPQFKELVLDPASPFSAFSKRIHDLKIELAKLDKMQASYHKKRAGILNKVKNFPIRLEIPLKLQTKQKRKEEIQIQISEADLKLIEDIKAGFTNPTVDNVRETTKQLLALGERLDQLVDEKKYTATIELYRSIIPYIPSPISKDPLQPVTIYDLLLQKAIQEGKSELLDQFSASLEKLTHYSWEARVKSRDLPLTSSEWVHTINHQAVLYTSHN</sequence>
<dbReference type="KEGG" id="puv:PUV_16230"/>
<name>F8KWW6_PARAV</name>
<protein>
    <submittedName>
        <fullName evidence="3">Uncharacterized protein</fullName>
    </submittedName>
</protein>
<feature type="coiled-coil region" evidence="1">
    <location>
        <begin position="532"/>
        <end position="589"/>
    </location>
</feature>
<evidence type="ECO:0000256" key="2">
    <source>
        <dbReference type="SAM" id="Phobius"/>
    </source>
</evidence>
<dbReference type="AlphaFoldDB" id="F8KWW6"/>
<organism evidence="3 4">
    <name type="scientific">Parachlamydia acanthamoebae (strain UV7)</name>
    <dbReference type="NCBI Taxonomy" id="765952"/>
    <lineage>
        <taxon>Bacteria</taxon>
        <taxon>Pseudomonadati</taxon>
        <taxon>Chlamydiota</taxon>
        <taxon>Chlamydiia</taxon>
        <taxon>Parachlamydiales</taxon>
        <taxon>Parachlamydiaceae</taxon>
        <taxon>Parachlamydia</taxon>
    </lineage>
</organism>
<evidence type="ECO:0000256" key="1">
    <source>
        <dbReference type="SAM" id="Coils"/>
    </source>
</evidence>
<keyword evidence="2" id="KW-1133">Transmembrane helix</keyword>
<keyword evidence="1" id="KW-0175">Coiled coil</keyword>
<accession>F8KWW6</accession>
<gene>
    <name evidence="3" type="ordered locus">PUV_16230</name>
</gene>
<keyword evidence="2" id="KW-0472">Membrane</keyword>
<dbReference type="Proteomes" id="UP000000495">
    <property type="component" value="Chromosome"/>
</dbReference>
<reference key="1">
    <citation type="journal article" date="2011" name="Mol. Biol. Evol.">
        <title>Unity in variety -- the pan-genome of the Chlamydiae.</title>
        <authorList>
            <person name="Collingro A."/>
            <person name="Tischler P."/>
            <person name="Weinmaier T."/>
            <person name="Penz T."/>
            <person name="Heinz E."/>
            <person name="Brunham R.C."/>
            <person name="Read T.D."/>
            <person name="Bavoil P.M."/>
            <person name="Sachse K."/>
            <person name="Kahane S."/>
            <person name="Friedman M.G."/>
            <person name="Rattei T."/>
            <person name="Myers G.S.A."/>
            <person name="Horn M."/>
        </authorList>
    </citation>
    <scope>NUCLEOTIDE SEQUENCE</scope>
    <source>
        <strain>UV7</strain>
    </source>
</reference>